<accession>A0ABW1T571</accession>
<dbReference type="SMART" id="SM00966">
    <property type="entry name" value="SpoVT_AbrB"/>
    <property type="match status" value="1"/>
</dbReference>
<dbReference type="PANTHER" id="PTHR40516">
    <property type="entry name" value="ANTITOXIN CHPS-RELATED"/>
    <property type="match status" value="1"/>
</dbReference>
<reference evidence="3" key="1">
    <citation type="journal article" date="2019" name="Int. J. Syst. Evol. Microbiol.">
        <title>The Global Catalogue of Microorganisms (GCM) 10K type strain sequencing project: providing services to taxonomists for standard genome sequencing and annotation.</title>
        <authorList>
            <consortium name="The Broad Institute Genomics Platform"/>
            <consortium name="The Broad Institute Genome Sequencing Center for Infectious Disease"/>
            <person name="Wu L."/>
            <person name="Ma J."/>
        </authorList>
    </citation>
    <scope>NUCLEOTIDE SEQUENCE [LARGE SCALE GENOMIC DNA]</scope>
    <source>
        <strain evidence="3">CCM 8950</strain>
    </source>
</reference>
<dbReference type="PANTHER" id="PTHR40516:SF1">
    <property type="entry name" value="ANTITOXIN CHPS-RELATED"/>
    <property type="match status" value="1"/>
</dbReference>
<evidence type="ECO:0000259" key="1">
    <source>
        <dbReference type="SMART" id="SM00966"/>
    </source>
</evidence>
<keyword evidence="3" id="KW-1185">Reference proteome</keyword>
<sequence>MANLTIKKWGNSQGIRIPKKMLRQIGIDDPINQTINIDVKDDELVIKKKPSKSKLAQRFEGFDLDKYYAENSGSQEMDWGEPVGKEKWD</sequence>
<dbReference type="Gene3D" id="2.10.260.10">
    <property type="match status" value="1"/>
</dbReference>
<evidence type="ECO:0000313" key="3">
    <source>
        <dbReference type="Proteomes" id="UP001596190"/>
    </source>
</evidence>
<gene>
    <name evidence="2" type="ORF">ACFP1H_00030</name>
</gene>
<organism evidence="2 3">
    <name type="scientific">Secundilactobacillus hailunensis</name>
    <dbReference type="NCBI Taxonomy" id="2559923"/>
    <lineage>
        <taxon>Bacteria</taxon>
        <taxon>Bacillati</taxon>
        <taxon>Bacillota</taxon>
        <taxon>Bacilli</taxon>
        <taxon>Lactobacillales</taxon>
        <taxon>Lactobacillaceae</taxon>
        <taxon>Secundilactobacillus</taxon>
    </lineage>
</organism>
<keyword evidence="2" id="KW-0238">DNA-binding</keyword>
<feature type="domain" description="SpoVT-AbrB" evidence="1">
    <location>
        <begin position="7"/>
        <end position="54"/>
    </location>
</feature>
<dbReference type="InterPro" id="IPR037914">
    <property type="entry name" value="SpoVT-AbrB_sf"/>
</dbReference>
<protein>
    <submittedName>
        <fullName evidence="2">AbrB/MazE/SpoVT family DNA-binding domain-containing protein</fullName>
    </submittedName>
</protein>
<dbReference type="SUPFAM" id="SSF89447">
    <property type="entry name" value="AbrB/MazE/MraZ-like"/>
    <property type="match status" value="1"/>
</dbReference>
<dbReference type="EMBL" id="JBHSSA010000001">
    <property type="protein sequence ID" value="MFC6253026.1"/>
    <property type="molecule type" value="Genomic_DNA"/>
</dbReference>
<dbReference type="GO" id="GO:0003677">
    <property type="term" value="F:DNA binding"/>
    <property type="evidence" value="ECO:0007669"/>
    <property type="project" value="UniProtKB-KW"/>
</dbReference>
<comment type="caution">
    <text evidence="2">The sequence shown here is derived from an EMBL/GenBank/DDBJ whole genome shotgun (WGS) entry which is preliminary data.</text>
</comment>
<evidence type="ECO:0000313" key="2">
    <source>
        <dbReference type="EMBL" id="MFC6253026.1"/>
    </source>
</evidence>
<proteinExistence type="predicted"/>
<dbReference type="RefSeq" id="WP_137631799.1">
    <property type="nucleotide sequence ID" value="NZ_BJDO01000060.1"/>
</dbReference>
<dbReference type="Proteomes" id="UP001596190">
    <property type="component" value="Unassembled WGS sequence"/>
</dbReference>
<dbReference type="Pfam" id="PF04014">
    <property type="entry name" value="MazE_antitoxin"/>
    <property type="match status" value="1"/>
</dbReference>
<dbReference type="InterPro" id="IPR039052">
    <property type="entry name" value="Antitox_PemI-like"/>
</dbReference>
<name>A0ABW1T571_9LACO</name>
<dbReference type="InterPro" id="IPR007159">
    <property type="entry name" value="SpoVT-AbrB_dom"/>
</dbReference>